<evidence type="ECO:0000313" key="2">
    <source>
        <dbReference type="EMBL" id="KZT53590.1"/>
    </source>
</evidence>
<dbReference type="InParanoid" id="A0A165DUW8"/>
<protein>
    <submittedName>
        <fullName evidence="2">Uncharacterized protein</fullName>
    </submittedName>
</protein>
<gene>
    <name evidence="2" type="ORF">CALCODRAFT_528711</name>
</gene>
<evidence type="ECO:0000256" key="1">
    <source>
        <dbReference type="SAM" id="MobiDB-lite"/>
    </source>
</evidence>
<dbReference type="OrthoDB" id="3423823at2759"/>
<proteinExistence type="predicted"/>
<feature type="compositionally biased region" description="Polar residues" evidence="1">
    <location>
        <begin position="612"/>
        <end position="623"/>
    </location>
</feature>
<feature type="compositionally biased region" description="Polar residues" evidence="1">
    <location>
        <begin position="763"/>
        <end position="774"/>
    </location>
</feature>
<dbReference type="Proteomes" id="UP000076842">
    <property type="component" value="Unassembled WGS sequence"/>
</dbReference>
<organism evidence="2 3">
    <name type="scientific">Calocera cornea HHB12733</name>
    <dbReference type="NCBI Taxonomy" id="1353952"/>
    <lineage>
        <taxon>Eukaryota</taxon>
        <taxon>Fungi</taxon>
        <taxon>Dikarya</taxon>
        <taxon>Basidiomycota</taxon>
        <taxon>Agaricomycotina</taxon>
        <taxon>Dacrymycetes</taxon>
        <taxon>Dacrymycetales</taxon>
        <taxon>Dacrymycetaceae</taxon>
        <taxon>Calocera</taxon>
    </lineage>
</organism>
<evidence type="ECO:0000313" key="3">
    <source>
        <dbReference type="Proteomes" id="UP000076842"/>
    </source>
</evidence>
<feature type="compositionally biased region" description="Basic and acidic residues" evidence="1">
    <location>
        <begin position="625"/>
        <end position="637"/>
    </location>
</feature>
<reference evidence="2 3" key="1">
    <citation type="journal article" date="2016" name="Mol. Biol. Evol.">
        <title>Comparative Genomics of Early-Diverging Mushroom-Forming Fungi Provides Insights into the Origins of Lignocellulose Decay Capabilities.</title>
        <authorList>
            <person name="Nagy L.G."/>
            <person name="Riley R."/>
            <person name="Tritt A."/>
            <person name="Adam C."/>
            <person name="Daum C."/>
            <person name="Floudas D."/>
            <person name="Sun H."/>
            <person name="Yadav J.S."/>
            <person name="Pangilinan J."/>
            <person name="Larsson K.H."/>
            <person name="Matsuura K."/>
            <person name="Barry K."/>
            <person name="Labutti K."/>
            <person name="Kuo R."/>
            <person name="Ohm R.A."/>
            <person name="Bhattacharya S.S."/>
            <person name="Shirouzu T."/>
            <person name="Yoshinaga Y."/>
            <person name="Martin F.M."/>
            <person name="Grigoriev I.V."/>
            <person name="Hibbett D.S."/>
        </authorList>
    </citation>
    <scope>NUCLEOTIDE SEQUENCE [LARGE SCALE GENOMIC DNA]</scope>
    <source>
        <strain evidence="2 3">HHB12733</strain>
    </source>
</reference>
<feature type="compositionally biased region" description="Basic and acidic residues" evidence="1">
    <location>
        <begin position="585"/>
        <end position="598"/>
    </location>
</feature>
<dbReference type="EMBL" id="KV424033">
    <property type="protein sequence ID" value="KZT53590.1"/>
    <property type="molecule type" value="Genomic_DNA"/>
</dbReference>
<sequence length="1149" mass="128040">MSVPEVVMRATPEPFAPRSASLIKGMILKHFGQFADRSLDIILSYQRLDLSHRESDPSAFRQEVMRRAQLLNPYINFYYMLSLVSSHPNRLRSEISRVLLDYQTLFAQHALLPLESGEGLDLQKISVRSLPELRWLGFYRHAADPHPEGFVDEHGNLRLWAQVGGAEVQLSVPWNDTVRILVGQVAVGVLAQLGQPTDLSGKREILRWLRANLDIWVRFLQDAAFAAQATTIYNIAQDKTVINARFTPLVVRSYVLGRFPALFASVPRTELPSVTSFGWWRIEQDPHLEKCKTIARDILDTYYGKKLLESTLVAPCWVREPDALSVDLYLLYVTDDITSYLLQCSMAHLAPSLVMMHRIHDILNELQVLLQRNSLNRPIPIPFNLLPLDDLPLDLFLACDATEQVGRKPRNQLDSAQWLEALTSLITSPSKSLRLHPDQWIRCLCGAIGAFYVLYHDMDYDLVPDELHNQLQLALHAAWKVVPERCPELKYVLPYPPIIPRRIREQYRDVYGNTSADSHQALTEHIINTVNTIAALSERVTAVQTSSTVQTVGGGRSDDLASNSRPRRTTPGREIAYSIHGADPGSHRVESLPHHDADPGAVASENSREHQISSLALATSRSSYTRHESIPVGHDDDGPQDPSDSGWNDPPDLSGSGWNDPRAHAGSALSQLTPAAASNNGADNETPAGHHSNSPGPPPSSPSTASLRIRDPLAEVASGKSAHLPEASPSPTSHRAKSSAEAPSDCESARKTASLGTKKRLRQSSASPSTSAQIASPRASPSLGGSRASPSLGGSPRTVLPDPDRHMPESSAESLSDSQPARKKTRLDTKEQPSRSSHRAKGAVVANKKGVPGPDPTSAPRIRHDVRSDPQRAILEWYYSGGRFDVPIWISYSVVRLKQRKLYYTDSMGEAACCEFEPVLVRPEQITAELIRKWGWLITAWPQECSTTLSHGIHRCQNCQSVEYLEYPHDTKPLTKVKKIMLPPPDVRYTGYMVRRQPPADVSGNPPEVSPNGLSWHQICEICIDAGRKHCWVCSSRGRPCYRCKAMLKNIPRGTFLKPLDQWVEGKEPTDDDMWDRLCMIHGWNQSRPVTKSEKQIRIKREASLVINCMGLHPFGQQDGAREDARRYAMHHAERAQAKVAIKAMEPME</sequence>
<keyword evidence="3" id="KW-1185">Reference proteome</keyword>
<feature type="compositionally biased region" description="Polar residues" evidence="1">
    <location>
        <begin position="668"/>
        <end position="683"/>
    </location>
</feature>
<accession>A0A165DUW8</accession>
<feature type="region of interest" description="Disordered" evidence="1">
    <location>
        <begin position="547"/>
        <end position="863"/>
    </location>
</feature>
<dbReference type="AlphaFoldDB" id="A0A165DUW8"/>
<name>A0A165DUW8_9BASI</name>